<evidence type="ECO:0000256" key="4">
    <source>
        <dbReference type="ARBA" id="ARBA00022475"/>
    </source>
</evidence>
<dbReference type="InterPro" id="IPR003661">
    <property type="entry name" value="HisK_dim/P_dom"/>
</dbReference>
<keyword evidence="9" id="KW-0472">Membrane</keyword>
<keyword evidence="9" id="KW-1133">Transmembrane helix</keyword>
<evidence type="ECO:0000256" key="6">
    <source>
        <dbReference type="ARBA" id="ARBA00022741"/>
    </source>
</evidence>
<gene>
    <name evidence="11" type="ORF">AU14_17360</name>
</gene>
<evidence type="ECO:0000256" key="1">
    <source>
        <dbReference type="ARBA" id="ARBA00000085"/>
    </source>
</evidence>
<dbReference type="PANTHER" id="PTHR44936:SF10">
    <property type="entry name" value="SENSOR PROTEIN RSTB"/>
    <property type="match status" value="1"/>
</dbReference>
<dbReference type="AlphaFoldDB" id="W5YKX5"/>
<evidence type="ECO:0000256" key="2">
    <source>
        <dbReference type="ARBA" id="ARBA00004651"/>
    </source>
</evidence>
<dbReference type="SUPFAM" id="SSF47384">
    <property type="entry name" value="Homodimeric domain of signal transducing histidine kinase"/>
    <property type="match status" value="1"/>
</dbReference>
<protein>
    <recommendedName>
        <fullName evidence="3">histidine kinase</fullName>
        <ecNumber evidence="3">2.7.13.3</ecNumber>
    </recommendedName>
</protein>
<dbReference type="PANTHER" id="PTHR44936">
    <property type="entry name" value="SENSOR PROTEIN CREC"/>
    <property type="match status" value="1"/>
</dbReference>
<proteinExistence type="predicted"/>
<evidence type="ECO:0000256" key="3">
    <source>
        <dbReference type="ARBA" id="ARBA00012438"/>
    </source>
</evidence>
<dbReference type="GO" id="GO:0005524">
    <property type="term" value="F:ATP binding"/>
    <property type="evidence" value="ECO:0007669"/>
    <property type="project" value="UniProtKB-KW"/>
</dbReference>
<evidence type="ECO:0000256" key="9">
    <source>
        <dbReference type="SAM" id="Phobius"/>
    </source>
</evidence>
<dbReference type="SMART" id="SM00388">
    <property type="entry name" value="HisKA"/>
    <property type="match status" value="1"/>
</dbReference>
<dbReference type="GO" id="GO:0005886">
    <property type="term" value="C:plasma membrane"/>
    <property type="evidence" value="ECO:0007669"/>
    <property type="project" value="UniProtKB-SubCell"/>
</dbReference>
<evidence type="ECO:0000259" key="10">
    <source>
        <dbReference type="PROSITE" id="PS50109"/>
    </source>
</evidence>
<keyword evidence="6" id="KW-0547">Nucleotide-binding</keyword>
<organism evidence="11 12">
    <name type="scientific">Marinobacter similis</name>
    <dbReference type="NCBI Taxonomy" id="1420916"/>
    <lineage>
        <taxon>Bacteria</taxon>
        <taxon>Pseudomonadati</taxon>
        <taxon>Pseudomonadota</taxon>
        <taxon>Gammaproteobacteria</taxon>
        <taxon>Pseudomonadales</taxon>
        <taxon>Marinobacteraceae</taxon>
        <taxon>Marinobacter</taxon>
    </lineage>
</organism>
<dbReference type="HOGENOM" id="CLU_000445_89_37_6"/>
<feature type="domain" description="Histidine kinase" evidence="10">
    <location>
        <begin position="228"/>
        <end position="428"/>
    </location>
</feature>
<dbReference type="EC" id="2.7.13.3" evidence="3"/>
<dbReference type="GO" id="GO:0000155">
    <property type="term" value="F:phosphorelay sensor kinase activity"/>
    <property type="evidence" value="ECO:0007669"/>
    <property type="project" value="InterPro"/>
</dbReference>
<dbReference type="Pfam" id="PF00512">
    <property type="entry name" value="HisKA"/>
    <property type="match status" value="1"/>
</dbReference>
<keyword evidence="4" id="KW-1003">Cell membrane</keyword>
<dbReference type="InterPro" id="IPR050980">
    <property type="entry name" value="2C_sensor_his_kinase"/>
</dbReference>
<evidence type="ECO:0000313" key="12">
    <source>
        <dbReference type="Proteomes" id="UP000061489"/>
    </source>
</evidence>
<evidence type="ECO:0000256" key="5">
    <source>
        <dbReference type="ARBA" id="ARBA00022679"/>
    </source>
</evidence>
<evidence type="ECO:0000256" key="7">
    <source>
        <dbReference type="ARBA" id="ARBA00022777"/>
    </source>
</evidence>
<keyword evidence="7 11" id="KW-0418">Kinase</keyword>
<dbReference type="PROSITE" id="PS50109">
    <property type="entry name" value="HIS_KIN"/>
    <property type="match status" value="1"/>
</dbReference>
<dbReference type="Gene3D" id="6.10.340.10">
    <property type="match status" value="1"/>
</dbReference>
<dbReference type="InterPro" id="IPR005467">
    <property type="entry name" value="His_kinase_dom"/>
</dbReference>
<keyword evidence="12" id="KW-1185">Reference proteome</keyword>
<accession>W5YKX5</accession>
<evidence type="ECO:0000313" key="11">
    <source>
        <dbReference type="EMBL" id="AHI29705.1"/>
    </source>
</evidence>
<dbReference type="EMBL" id="CP007151">
    <property type="protein sequence ID" value="AHI29705.1"/>
    <property type="molecule type" value="Genomic_DNA"/>
</dbReference>
<sequence length="428" mass="48122">MSLRALLITSFLALGLILVVAYSMVAKEHFIRGLDAAMASNMEKTARTFGEVIGAGQREQAREFSGFDVALQWESLPAYTLEAFPNGPSESGQLLKKEDSTWLSRPNSIIFAMRYDTVIGPLYLSRKLTPPEASEVLPQAALKNRLLTLIVSILVFGFISIVGWLLLRHVSRPMAALRAWTHSLDNEKLSHPVPDFSYPELNEMAELIRNSLSTVEQALDRERRFLRHASHELRTPISTIRSNIELQRKLVQKREKYEDEKSIVDRIDRASLTMKHLTETLLWLNHEPDTPLQRESVDLPGLIRELAGEMSYLLAGKPVTTEISTSPFSCFVPLVPARIILGNLIRNAYQHCWEGTVVIEQHRNCITISNPAEPEAQNASSQTSENTGYGLGLELTTTLSQRIGWHYTSSRHDNLHRVTVEIGSSLDS</sequence>
<dbReference type="Proteomes" id="UP000061489">
    <property type="component" value="Chromosome"/>
</dbReference>
<feature type="transmembrane region" description="Helical" evidence="9">
    <location>
        <begin position="146"/>
        <end position="167"/>
    </location>
</feature>
<dbReference type="Gene3D" id="3.30.565.10">
    <property type="entry name" value="Histidine kinase-like ATPase, C-terminal domain"/>
    <property type="match status" value="1"/>
</dbReference>
<dbReference type="Gene3D" id="1.10.287.130">
    <property type="match status" value="1"/>
</dbReference>
<comment type="subcellular location">
    <subcellularLocation>
        <location evidence="2">Cell membrane</location>
        <topology evidence="2">Multi-pass membrane protein</topology>
    </subcellularLocation>
</comment>
<dbReference type="STRING" id="1420916.AU14_17360"/>
<dbReference type="CDD" id="cd00082">
    <property type="entry name" value="HisKA"/>
    <property type="match status" value="1"/>
</dbReference>
<keyword evidence="5" id="KW-0808">Transferase</keyword>
<keyword evidence="8" id="KW-0067">ATP-binding</keyword>
<dbReference type="InterPro" id="IPR036097">
    <property type="entry name" value="HisK_dim/P_sf"/>
</dbReference>
<dbReference type="InterPro" id="IPR036890">
    <property type="entry name" value="HATPase_C_sf"/>
</dbReference>
<dbReference type="KEGG" id="msx:AU14_17360"/>
<name>W5YKX5_9GAMM</name>
<reference evidence="11 12" key="1">
    <citation type="journal article" date="2014" name="Genome Announc.">
        <title>Draft Genome Sequences of Marinobacter similis A3d10T and Marinobacter salarius R9SW1T.</title>
        <authorList>
            <person name="Ivanova E.P."/>
            <person name="Ng H.J."/>
            <person name="Webb H.K."/>
            <person name="Feng G."/>
            <person name="Oshima K."/>
            <person name="Hattori M."/>
            <person name="Ohkuma M."/>
            <person name="Sergeev A.F."/>
            <person name="Mikhailov V.V."/>
            <person name="Crawford R.J."/>
            <person name="Sawabe T."/>
        </authorList>
    </citation>
    <scope>NUCLEOTIDE SEQUENCE [LARGE SCALE GENOMIC DNA]</scope>
    <source>
        <strain evidence="11 12">A3d10</strain>
    </source>
</reference>
<keyword evidence="9" id="KW-0812">Transmembrane</keyword>
<comment type="catalytic activity">
    <reaction evidence="1">
        <text>ATP + protein L-histidine = ADP + protein N-phospho-L-histidine.</text>
        <dbReference type="EC" id="2.7.13.3"/>
    </reaction>
</comment>
<evidence type="ECO:0000256" key="8">
    <source>
        <dbReference type="ARBA" id="ARBA00022840"/>
    </source>
</evidence>
<dbReference type="SUPFAM" id="SSF55874">
    <property type="entry name" value="ATPase domain of HSP90 chaperone/DNA topoisomerase II/histidine kinase"/>
    <property type="match status" value="1"/>
</dbReference>